<feature type="coiled-coil region" evidence="7">
    <location>
        <begin position="440"/>
        <end position="467"/>
    </location>
</feature>
<feature type="coiled-coil region" evidence="7">
    <location>
        <begin position="1230"/>
        <end position="1330"/>
    </location>
</feature>
<dbReference type="EMBL" id="KZ819327">
    <property type="protein sequence ID" value="PWN20630.1"/>
    <property type="molecule type" value="Genomic_DNA"/>
</dbReference>
<dbReference type="OrthoDB" id="2130750at2759"/>
<feature type="compositionally biased region" description="Low complexity" evidence="8">
    <location>
        <begin position="182"/>
        <end position="245"/>
    </location>
</feature>
<feature type="region of interest" description="Disordered" evidence="8">
    <location>
        <begin position="391"/>
        <end position="416"/>
    </location>
</feature>
<feature type="compositionally biased region" description="Polar residues" evidence="8">
    <location>
        <begin position="155"/>
        <end position="173"/>
    </location>
</feature>
<feature type="compositionally biased region" description="Low complexity" evidence="8">
    <location>
        <begin position="304"/>
        <end position="322"/>
    </location>
</feature>
<comment type="subcellular location">
    <subcellularLocation>
        <location evidence="1">Cytoplasm</location>
        <location evidence="1">Cytoskeleton</location>
    </subcellularLocation>
</comment>
<evidence type="ECO:0000256" key="7">
    <source>
        <dbReference type="SAM" id="Coils"/>
    </source>
</evidence>
<keyword evidence="6" id="KW-0206">Cytoskeleton</keyword>
<feature type="coiled-coil region" evidence="7">
    <location>
        <begin position="509"/>
        <end position="777"/>
    </location>
</feature>
<keyword evidence="11" id="KW-1185">Reference proteome</keyword>
<dbReference type="Pfam" id="PF12455">
    <property type="entry name" value="Dynactin"/>
    <property type="match status" value="1"/>
</dbReference>
<feature type="compositionally biased region" description="Polar residues" evidence="8">
    <location>
        <begin position="104"/>
        <end position="122"/>
    </location>
</feature>
<dbReference type="Pfam" id="PF01302">
    <property type="entry name" value="CAP_GLY"/>
    <property type="match status" value="1"/>
</dbReference>
<dbReference type="GeneID" id="37014231"/>
<dbReference type="STRING" id="1684307.A0A316U605"/>
<dbReference type="InterPro" id="IPR022157">
    <property type="entry name" value="Dynactin"/>
</dbReference>
<feature type="domain" description="CAP-Gly" evidence="9">
    <location>
        <begin position="29"/>
        <end position="73"/>
    </location>
</feature>
<evidence type="ECO:0000256" key="4">
    <source>
        <dbReference type="ARBA" id="ARBA00023017"/>
    </source>
</evidence>
<feature type="region of interest" description="Disordered" evidence="8">
    <location>
        <begin position="1160"/>
        <end position="1179"/>
    </location>
</feature>
<evidence type="ECO:0000313" key="10">
    <source>
        <dbReference type="EMBL" id="PWN20630.1"/>
    </source>
</evidence>
<dbReference type="PROSITE" id="PS50245">
    <property type="entry name" value="CAP_GLY_2"/>
    <property type="match status" value="1"/>
</dbReference>
<dbReference type="InterPro" id="IPR000938">
    <property type="entry name" value="CAP-Gly_domain"/>
</dbReference>
<name>A0A316U605_9BASI</name>
<dbReference type="RefSeq" id="XP_025347790.1">
    <property type="nucleotide sequence ID" value="XM_025492497.1"/>
</dbReference>
<evidence type="ECO:0000256" key="8">
    <source>
        <dbReference type="SAM" id="MobiDB-lite"/>
    </source>
</evidence>
<evidence type="ECO:0000256" key="6">
    <source>
        <dbReference type="ARBA" id="ARBA00023212"/>
    </source>
</evidence>
<comment type="similarity">
    <text evidence="2">Belongs to the dynactin 150 kDa subunit family.</text>
</comment>
<dbReference type="SUPFAM" id="SSF74924">
    <property type="entry name" value="Cap-Gly domain"/>
    <property type="match status" value="1"/>
</dbReference>
<keyword evidence="5 7" id="KW-0175">Coiled coil</keyword>
<dbReference type="Gene3D" id="2.30.30.190">
    <property type="entry name" value="CAP Gly-rich-like domain"/>
    <property type="match status" value="1"/>
</dbReference>
<feature type="compositionally biased region" description="Polar residues" evidence="8">
    <location>
        <begin position="343"/>
        <end position="369"/>
    </location>
</feature>
<evidence type="ECO:0000259" key="9">
    <source>
        <dbReference type="PROSITE" id="PS50245"/>
    </source>
</evidence>
<evidence type="ECO:0000256" key="3">
    <source>
        <dbReference type="ARBA" id="ARBA00022701"/>
    </source>
</evidence>
<accession>A0A316U605</accession>
<dbReference type="Proteomes" id="UP000245942">
    <property type="component" value="Unassembled WGS sequence"/>
</dbReference>
<proteinExistence type="inferred from homology"/>
<feature type="region of interest" description="Disordered" evidence="8">
    <location>
        <begin position="1474"/>
        <end position="1522"/>
    </location>
</feature>
<dbReference type="GO" id="GO:0030286">
    <property type="term" value="C:dynein complex"/>
    <property type="evidence" value="ECO:0007669"/>
    <property type="project" value="UniProtKB-KW"/>
</dbReference>
<reference evidence="10 11" key="1">
    <citation type="journal article" date="2018" name="Mol. Biol. Evol.">
        <title>Broad Genomic Sampling Reveals a Smut Pathogenic Ancestry of the Fungal Clade Ustilaginomycotina.</title>
        <authorList>
            <person name="Kijpornyongpan T."/>
            <person name="Mondo S.J."/>
            <person name="Barry K."/>
            <person name="Sandor L."/>
            <person name="Lee J."/>
            <person name="Lipzen A."/>
            <person name="Pangilinan J."/>
            <person name="LaButti K."/>
            <person name="Hainaut M."/>
            <person name="Henrissat B."/>
            <person name="Grigoriev I.V."/>
            <person name="Spatafora J.W."/>
            <person name="Aime M.C."/>
        </authorList>
    </citation>
    <scope>NUCLEOTIDE SEQUENCE [LARGE SCALE GENOMIC DNA]</scope>
    <source>
        <strain evidence="10 11">MCA 4718</strain>
    </source>
</reference>
<feature type="compositionally biased region" description="Polar residues" evidence="8">
    <location>
        <begin position="271"/>
        <end position="299"/>
    </location>
</feature>
<keyword evidence="4" id="KW-0243">Dynein</keyword>
<evidence type="ECO:0000313" key="11">
    <source>
        <dbReference type="Proteomes" id="UP000245942"/>
    </source>
</evidence>
<evidence type="ECO:0000256" key="5">
    <source>
        <dbReference type="ARBA" id="ARBA00023054"/>
    </source>
</evidence>
<feature type="compositionally biased region" description="Polar residues" evidence="8">
    <location>
        <begin position="401"/>
        <end position="412"/>
    </location>
</feature>
<gene>
    <name evidence="10" type="ORF">BCV69DRAFT_282851</name>
</gene>
<dbReference type="SMART" id="SM01052">
    <property type="entry name" value="CAP_GLY"/>
    <property type="match status" value="1"/>
</dbReference>
<keyword evidence="6" id="KW-0963">Cytoplasm</keyword>
<dbReference type="GO" id="GO:0005874">
    <property type="term" value="C:microtubule"/>
    <property type="evidence" value="ECO:0007669"/>
    <property type="project" value="UniProtKB-KW"/>
</dbReference>
<protein>
    <recommendedName>
        <fullName evidence="9">CAP-Gly domain-containing protein</fullName>
    </recommendedName>
</protein>
<dbReference type="PANTHER" id="PTHR43049:SF1">
    <property type="entry name" value="EARLY ENDOSOME ANTIGEN"/>
    <property type="match status" value="1"/>
</dbReference>
<feature type="compositionally biased region" description="Low complexity" evidence="8">
    <location>
        <begin position="252"/>
        <end position="270"/>
    </location>
</feature>
<evidence type="ECO:0000256" key="2">
    <source>
        <dbReference type="ARBA" id="ARBA00011010"/>
    </source>
</evidence>
<feature type="region of interest" description="Disordered" evidence="8">
    <location>
        <begin position="81"/>
        <end position="370"/>
    </location>
</feature>
<dbReference type="PROSITE" id="PS00845">
    <property type="entry name" value="CAP_GLY_1"/>
    <property type="match status" value="1"/>
</dbReference>
<feature type="compositionally biased region" description="Acidic residues" evidence="8">
    <location>
        <begin position="81"/>
        <end position="97"/>
    </location>
</feature>
<sequence>MPPPAAGPIRLHSRVYVAKFGHGTVLFVGQTSFAAGVWVGIALDPDEGEGKNDGSVAGKRYFEAEPGRGIFVRPTQIEVLPEEEYEEEEEETAEDVTVEPYTIDQDQSGDSRGADTLSQASPPASMLRGLPSTPQVRTTAPGASIAPSSLRRLPSTDSRSGLPSIGRSSSPDKSTMRPPSRPASRPSLVSRSSVASSVASSVGTAPASRRSVVSSPSKSGPPSRASPAKPASTTPAARSAAPLRPVTSGRTSVASAVRPGAPARPAAPRSTTSGTNTGTAVRPTPSTSVSRATPISQSRPGLRPAASSSATSAAPDAQSTSARAALRPVTKARPSMMAPSLSRGESATSGRTQMLSRRSSADTSDQATPTARGFEHVDLSLSPSAEARQRLNVARAKAESQRNPPSQETQLYSEDDEEDLVGTALSDGMDDLQRPAAIVSAAQSQELAALKREIEELRVRNRLNEKRRDEERVKVKELESWKEEVAEKLKTSDSTTEKAQKLSAEVLSLQTTERELVILKSELEERVEELSEQLEMAALDREVAEEKAEAAAADLQEIKQLNEELSLELDLLREENKAYEHGDVDVEQSSTAWVHLQKQNERLKEALLKLRDVTTETDYEQRRRISDLEKELDSLADVQDSRDALAAKLQANEAQLDDVKTQLDDALGAEEMVEQLTERNLFLGERMNELTAGIEELEALKELNEELEEIHLETERQLQEEVDLKEVAIREWEARCQALETNAVDYEATFSQFRELVLNLQNDLEVLRAERDGLLEDGQNAASLNSQSREMLSLNMKLQSSALKSQARTIENELGRMKFEQATLHLEMLMPYLPPPFVEEGDRDALSGLLFFKRMSSKADLIRSSVESKHDIAQVIGSLSSEVTTVGEDGVLTSTQKVPEHLVTVCQLRHSLAHFSAVCSSVVAMLRSAPPKVFLKCGRMFKEVQAAVEGRVDAFVEALRHEELKENECNVDFKRIVRQFEDLSYALVVSQEEEIQALHQQAESGGSVELLPSYGDGDLAAKEVGSATLLDLDLDTLSASLWSAQSLLARENIAWQLQGKTVRGDYLEPLDRLFGDVKAAKLLAKKLLRRLSSLASNDEAVSMAAIGNLPSLGRLSSKLVAFATTLESAVLAYLNETKAAGSSFVLTDLLSTVKAAARELSTTDTEEDSGTSHAGTDDPWQEAIAATTHLSATINGLVMGATEQDNVIKISGIVPWEPRSKAVHEIASHNVELERQALRLQDDLRDLYQQIKARDSALQEGAIKLERLNKKLEKSKGQDEEIEEARARLNEARQQAKAYQDANGVLQAELEALEKVKEALDTQIAANKARDGGKDTLKPGTIGGAGSPSEYSLLPSASVLPASHLETHYLLDQLDAMRGALKYLREENALLLSAGWTAESCGLAPLVHDLQVEVETAGAPADSLAQAEASLTGLPHKAKRAGPTDDELRTVASERKSLYSSLLQLSASPKVVVLPPRPTVADTSESNKDSPAPGDAPRDPAAMKRRVRPWQPASKLPSRQYEAQQARVVDLGLRFQRLVERSRPLGGTMEGSLSLRAKAMQMPVVRSLKT</sequence>
<dbReference type="InterPro" id="IPR036859">
    <property type="entry name" value="CAP-Gly_dom_sf"/>
</dbReference>
<organism evidence="10 11">
    <name type="scientific">Pseudomicrostroma glucosiphilum</name>
    <dbReference type="NCBI Taxonomy" id="1684307"/>
    <lineage>
        <taxon>Eukaryota</taxon>
        <taxon>Fungi</taxon>
        <taxon>Dikarya</taxon>
        <taxon>Basidiomycota</taxon>
        <taxon>Ustilaginomycotina</taxon>
        <taxon>Exobasidiomycetes</taxon>
        <taxon>Microstromatales</taxon>
        <taxon>Microstromatales incertae sedis</taxon>
        <taxon>Pseudomicrostroma</taxon>
    </lineage>
</organism>
<keyword evidence="3" id="KW-0493">Microtubule</keyword>
<evidence type="ECO:0000256" key="1">
    <source>
        <dbReference type="ARBA" id="ARBA00004245"/>
    </source>
</evidence>
<dbReference type="PANTHER" id="PTHR43049">
    <property type="entry name" value="EARLY ENDOSOME ANTIGEN"/>
    <property type="match status" value="1"/>
</dbReference>